<name>A0A432VY39_9GAMM</name>
<proteinExistence type="predicted"/>
<dbReference type="InterPro" id="IPR052027">
    <property type="entry name" value="PspC"/>
</dbReference>
<keyword evidence="9" id="KW-1185">Reference proteome</keyword>
<dbReference type="InterPro" id="IPR007168">
    <property type="entry name" value="Phageshock_PspC_N"/>
</dbReference>
<evidence type="ECO:0000313" key="9">
    <source>
        <dbReference type="Proteomes" id="UP000288212"/>
    </source>
</evidence>
<dbReference type="InterPro" id="IPR014320">
    <property type="entry name" value="Phageshock_PspC"/>
</dbReference>
<dbReference type="AlphaFoldDB" id="A0A432VY39"/>
<reference evidence="8 9" key="1">
    <citation type="journal article" date="2011" name="Front. Microbiol.">
        <title>Genomic signatures of strain selection and enhancement in Bacillus atrophaeus var. globigii, a historical biowarfare simulant.</title>
        <authorList>
            <person name="Gibbons H.S."/>
            <person name="Broomall S.M."/>
            <person name="McNew L.A."/>
            <person name="Daligault H."/>
            <person name="Chapman C."/>
            <person name="Bruce D."/>
            <person name="Karavis M."/>
            <person name="Krepps M."/>
            <person name="McGregor P.A."/>
            <person name="Hong C."/>
            <person name="Park K.H."/>
            <person name="Akmal A."/>
            <person name="Feldman A."/>
            <person name="Lin J.S."/>
            <person name="Chang W.E."/>
            <person name="Higgs B.W."/>
            <person name="Demirev P."/>
            <person name="Lindquist J."/>
            <person name="Liem A."/>
            <person name="Fochler E."/>
            <person name="Read T.D."/>
            <person name="Tapia R."/>
            <person name="Johnson S."/>
            <person name="Bishop-Lilly K.A."/>
            <person name="Detter C."/>
            <person name="Han C."/>
            <person name="Sozhamannan S."/>
            <person name="Rosenzweig C.N."/>
            <person name="Skowronski E.W."/>
        </authorList>
    </citation>
    <scope>NUCLEOTIDE SEQUENCE [LARGE SCALE GENOMIC DNA]</scope>
    <source>
        <strain evidence="8 9">AK5</strain>
    </source>
</reference>
<keyword evidence="5 6" id="KW-0472">Membrane</keyword>
<organism evidence="8 9">
    <name type="scientific">Aliidiomarina haloalkalitolerans</name>
    <dbReference type="NCBI Taxonomy" id="859059"/>
    <lineage>
        <taxon>Bacteria</taxon>
        <taxon>Pseudomonadati</taxon>
        <taxon>Pseudomonadota</taxon>
        <taxon>Gammaproteobacteria</taxon>
        <taxon>Alteromonadales</taxon>
        <taxon>Idiomarinaceae</taxon>
        <taxon>Aliidiomarina</taxon>
    </lineage>
</organism>
<keyword evidence="2" id="KW-1003">Cell membrane</keyword>
<protein>
    <submittedName>
        <fullName evidence="8">Envelope stress response membrane protein PspC</fullName>
    </submittedName>
</protein>
<dbReference type="Proteomes" id="UP000288212">
    <property type="component" value="Unassembled WGS sequence"/>
</dbReference>
<evidence type="ECO:0000256" key="2">
    <source>
        <dbReference type="ARBA" id="ARBA00022475"/>
    </source>
</evidence>
<comment type="caution">
    <text evidence="8">The sequence shown here is derived from an EMBL/GenBank/DDBJ whole genome shotgun (WGS) entry which is preliminary data.</text>
</comment>
<evidence type="ECO:0000256" key="1">
    <source>
        <dbReference type="ARBA" id="ARBA00004162"/>
    </source>
</evidence>
<accession>A0A432VY39</accession>
<evidence type="ECO:0000313" key="8">
    <source>
        <dbReference type="EMBL" id="RUO21577.1"/>
    </source>
</evidence>
<feature type="transmembrane region" description="Helical" evidence="6">
    <location>
        <begin position="38"/>
        <end position="62"/>
    </location>
</feature>
<dbReference type="RefSeq" id="WP_126790559.1">
    <property type="nucleotide sequence ID" value="NZ_PIPI01000001.1"/>
</dbReference>
<comment type="subcellular location">
    <subcellularLocation>
        <location evidence="1">Cell membrane</location>
        <topology evidence="1">Single-pass membrane protein</topology>
    </subcellularLocation>
</comment>
<sequence length="154" mass="17610">MSSAKKRELLRDDKQGKIGGVCAGIANYFGWELWVVRIIAVTALILATKVTFVAYIVAWVVLDKEPKAKKSKSTYGKAGFDEDEQTIREETRIERTSDGRTIEVKTRVWEAGKAPHLAMDDIELEFSRMEKTLRNMETYVTSSEFQVLQEFKKL</sequence>
<evidence type="ECO:0000256" key="4">
    <source>
        <dbReference type="ARBA" id="ARBA00022989"/>
    </source>
</evidence>
<dbReference type="OrthoDB" id="7359894at2"/>
<dbReference type="NCBIfam" id="TIGR02978">
    <property type="entry name" value="phageshock_pspC"/>
    <property type="match status" value="1"/>
</dbReference>
<evidence type="ECO:0000259" key="7">
    <source>
        <dbReference type="Pfam" id="PF04024"/>
    </source>
</evidence>
<keyword evidence="4 6" id="KW-1133">Transmembrane helix</keyword>
<keyword evidence="3 6" id="KW-0812">Transmembrane</keyword>
<gene>
    <name evidence="8" type="primary">pspC</name>
    <name evidence="8" type="ORF">CWE06_01605</name>
</gene>
<dbReference type="Pfam" id="PF04024">
    <property type="entry name" value="PspC"/>
    <property type="match status" value="1"/>
</dbReference>
<dbReference type="PANTHER" id="PTHR33885:SF3">
    <property type="entry name" value="PHAGE SHOCK PROTEIN C"/>
    <property type="match status" value="1"/>
</dbReference>
<dbReference type="GO" id="GO:0005886">
    <property type="term" value="C:plasma membrane"/>
    <property type="evidence" value="ECO:0007669"/>
    <property type="project" value="UniProtKB-SubCell"/>
</dbReference>
<feature type="domain" description="Phage shock protein PspC N-terminal" evidence="7">
    <location>
        <begin position="8"/>
        <end position="65"/>
    </location>
</feature>
<dbReference type="PANTHER" id="PTHR33885">
    <property type="entry name" value="PHAGE SHOCK PROTEIN C"/>
    <property type="match status" value="1"/>
</dbReference>
<evidence type="ECO:0000256" key="5">
    <source>
        <dbReference type="ARBA" id="ARBA00023136"/>
    </source>
</evidence>
<evidence type="ECO:0000256" key="3">
    <source>
        <dbReference type="ARBA" id="ARBA00022692"/>
    </source>
</evidence>
<dbReference type="EMBL" id="PIPI01000001">
    <property type="protein sequence ID" value="RUO21577.1"/>
    <property type="molecule type" value="Genomic_DNA"/>
</dbReference>
<evidence type="ECO:0000256" key="6">
    <source>
        <dbReference type="SAM" id="Phobius"/>
    </source>
</evidence>